<dbReference type="InterPro" id="IPR004358">
    <property type="entry name" value="Sig_transdc_His_kin-like_C"/>
</dbReference>
<dbReference type="Gene3D" id="1.10.287.130">
    <property type="match status" value="1"/>
</dbReference>
<reference evidence="10" key="1">
    <citation type="submission" date="2016-10" db="EMBL/GenBank/DDBJ databases">
        <authorList>
            <person name="Varghese N."/>
            <person name="Submissions S."/>
        </authorList>
    </citation>
    <scope>NUCLEOTIDE SEQUENCE [LARGE SCALE GENOMIC DNA]</scope>
    <source>
        <strain evidence="10">CGMCC 1.7736</strain>
    </source>
</reference>
<evidence type="ECO:0000256" key="5">
    <source>
        <dbReference type="ARBA" id="ARBA00022777"/>
    </source>
</evidence>
<dbReference type="RefSeq" id="WP_089809857.1">
    <property type="nucleotide sequence ID" value="NZ_FOYT01000003.1"/>
</dbReference>
<dbReference type="PANTHER" id="PTHR43711">
    <property type="entry name" value="TWO-COMPONENT HISTIDINE KINASE"/>
    <property type="match status" value="1"/>
</dbReference>
<dbReference type="EC" id="2.7.13.3" evidence="2"/>
<evidence type="ECO:0000256" key="2">
    <source>
        <dbReference type="ARBA" id="ARBA00012438"/>
    </source>
</evidence>
<dbReference type="Pfam" id="PF08448">
    <property type="entry name" value="PAS_4"/>
    <property type="match status" value="1"/>
</dbReference>
<dbReference type="SUPFAM" id="SSF55785">
    <property type="entry name" value="PYP-like sensor domain (PAS domain)"/>
    <property type="match status" value="1"/>
</dbReference>
<feature type="transmembrane region" description="Helical" evidence="7">
    <location>
        <begin position="37"/>
        <end position="58"/>
    </location>
</feature>
<dbReference type="InterPro" id="IPR050736">
    <property type="entry name" value="Sensor_HK_Regulatory"/>
</dbReference>
<dbReference type="EMBL" id="FOYT01000003">
    <property type="protein sequence ID" value="SFR67470.1"/>
    <property type="molecule type" value="Genomic_DNA"/>
</dbReference>
<dbReference type="InterPro" id="IPR000014">
    <property type="entry name" value="PAS"/>
</dbReference>
<sequence>MTWQHTLYAYPTLFAAVLAAALGAYGLAYIDRNGRTPVLVTFVFATAALSLWSGFSALKLLSTDPAVKLLAYRLLYLGAAPIGAFSLLFALAYTDRDEWLRPAVVAALLSVPVVYLLLLFTNPGGLAVEGTRLVETGGLLVLRVDVGPAHVPLQLLYNALLSLVAVAIVGVEAVRLGRAYLPQAALLGLGIGAPILVVAATYAGVPPFTADSVNFVPTSTAVTTVALGVALFRYRLLDLPPIAYTTAMAASPDGVLVVDTDRRVVHANDRGERLFAGLNGTMGDSFDEAFPDVALEDASAAEVRIDGEDETPTFLSVRTQRLRRRGKRVGWVVVLRDVTALQEQKRAIEEQNERLRLLNQIVRHDVRNDMSVVLGNANLLESLVEDEEARRRLATIVRNGEHAVELTETMRGLMRTMLEDAPELEPVSLRRVVNDEVAAMQADDGDCEVTVSGEIPDVRVVADDTLGTVFRNLLTNGVRHNDSDVPTVTVSATEADDSVVVSVADDGRGIPADRREAIFGRGNKGLESPGTGVGLYLVQALVDGYGGEVWIADNEPRGSVFSVRLRTAADRT</sequence>
<dbReference type="Gene3D" id="3.30.565.10">
    <property type="entry name" value="Histidine kinase-like ATPase, C-terminal domain"/>
    <property type="match status" value="1"/>
</dbReference>
<feature type="transmembrane region" description="Helical" evidence="7">
    <location>
        <begin position="70"/>
        <end position="92"/>
    </location>
</feature>
<dbReference type="CDD" id="cd00075">
    <property type="entry name" value="HATPase"/>
    <property type="match status" value="1"/>
</dbReference>
<evidence type="ECO:0000256" key="6">
    <source>
        <dbReference type="ARBA" id="ARBA00023012"/>
    </source>
</evidence>
<accession>A0A1I6IMG5</accession>
<evidence type="ECO:0000313" key="9">
    <source>
        <dbReference type="EMBL" id="SFR67470.1"/>
    </source>
</evidence>
<dbReference type="PROSITE" id="PS50109">
    <property type="entry name" value="HIS_KIN"/>
    <property type="match status" value="1"/>
</dbReference>
<dbReference type="CDD" id="cd00130">
    <property type="entry name" value="PAS"/>
    <property type="match status" value="1"/>
</dbReference>
<keyword evidence="6" id="KW-0902">Two-component regulatory system</keyword>
<name>A0A1I6IMG5_9EURY</name>
<dbReference type="InterPro" id="IPR003594">
    <property type="entry name" value="HATPase_dom"/>
</dbReference>
<organism evidence="9 10">
    <name type="scientific">Halogeometricum rufum</name>
    <dbReference type="NCBI Taxonomy" id="553469"/>
    <lineage>
        <taxon>Archaea</taxon>
        <taxon>Methanobacteriati</taxon>
        <taxon>Methanobacteriota</taxon>
        <taxon>Stenosarchaea group</taxon>
        <taxon>Halobacteria</taxon>
        <taxon>Halobacteriales</taxon>
        <taxon>Haloferacaceae</taxon>
        <taxon>Halogeometricum</taxon>
    </lineage>
</organism>
<feature type="transmembrane region" description="Helical" evidence="7">
    <location>
        <begin position="99"/>
        <end position="120"/>
    </location>
</feature>
<dbReference type="SUPFAM" id="SSF47384">
    <property type="entry name" value="Homodimeric domain of signal transducing histidine kinase"/>
    <property type="match status" value="1"/>
</dbReference>
<evidence type="ECO:0000259" key="8">
    <source>
        <dbReference type="PROSITE" id="PS50109"/>
    </source>
</evidence>
<feature type="transmembrane region" description="Helical" evidence="7">
    <location>
        <begin position="12"/>
        <end position="30"/>
    </location>
</feature>
<keyword evidence="7" id="KW-1133">Transmembrane helix</keyword>
<keyword evidence="7" id="KW-0472">Membrane</keyword>
<dbReference type="Pfam" id="PF02518">
    <property type="entry name" value="HATPase_c"/>
    <property type="match status" value="1"/>
</dbReference>
<dbReference type="SUPFAM" id="SSF55874">
    <property type="entry name" value="ATPase domain of HSP90 chaperone/DNA topoisomerase II/histidine kinase"/>
    <property type="match status" value="1"/>
</dbReference>
<protein>
    <recommendedName>
        <fullName evidence="2">histidine kinase</fullName>
        <ecNumber evidence="2">2.7.13.3</ecNumber>
    </recommendedName>
</protein>
<keyword evidence="5 9" id="KW-0418">Kinase</keyword>
<keyword evidence="10" id="KW-1185">Reference proteome</keyword>
<dbReference type="InterPro" id="IPR036097">
    <property type="entry name" value="HisK_dim/P_sf"/>
</dbReference>
<feature type="domain" description="Histidine kinase" evidence="8">
    <location>
        <begin position="361"/>
        <end position="569"/>
    </location>
</feature>
<dbReference type="GO" id="GO:0000155">
    <property type="term" value="F:phosphorelay sensor kinase activity"/>
    <property type="evidence" value="ECO:0007669"/>
    <property type="project" value="InterPro"/>
</dbReference>
<dbReference type="Gene3D" id="3.30.450.20">
    <property type="entry name" value="PAS domain"/>
    <property type="match status" value="1"/>
</dbReference>
<evidence type="ECO:0000313" key="10">
    <source>
        <dbReference type="Proteomes" id="UP000198531"/>
    </source>
</evidence>
<evidence type="ECO:0000256" key="7">
    <source>
        <dbReference type="SAM" id="Phobius"/>
    </source>
</evidence>
<dbReference type="InterPro" id="IPR031621">
    <property type="entry name" value="HisKA_7TM"/>
</dbReference>
<evidence type="ECO:0000256" key="1">
    <source>
        <dbReference type="ARBA" id="ARBA00000085"/>
    </source>
</evidence>
<dbReference type="InterPro" id="IPR036890">
    <property type="entry name" value="HATPase_C_sf"/>
</dbReference>
<dbReference type="PANTHER" id="PTHR43711:SF1">
    <property type="entry name" value="HISTIDINE KINASE 1"/>
    <property type="match status" value="1"/>
</dbReference>
<dbReference type="STRING" id="553469.SAMN04487947_3429"/>
<dbReference type="InterPro" id="IPR003661">
    <property type="entry name" value="HisK_dim/P_dom"/>
</dbReference>
<evidence type="ECO:0000256" key="3">
    <source>
        <dbReference type="ARBA" id="ARBA00022553"/>
    </source>
</evidence>
<gene>
    <name evidence="9" type="ORF">SAMN04487947_3429</name>
</gene>
<dbReference type="InterPro" id="IPR035965">
    <property type="entry name" value="PAS-like_dom_sf"/>
</dbReference>
<comment type="catalytic activity">
    <reaction evidence="1">
        <text>ATP + protein L-histidine = ADP + protein N-phospho-L-histidine.</text>
        <dbReference type="EC" id="2.7.13.3"/>
    </reaction>
</comment>
<dbReference type="OrthoDB" id="3369at2157"/>
<dbReference type="SMART" id="SM00388">
    <property type="entry name" value="HisKA"/>
    <property type="match status" value="1"/>
</dbReference>
<feature type="transmembrane region" description="Helical" evidence="7">
    <location>
        <begin position="155"/>
        <end position="174"/>
    </location>
</feature>
<keyword evidence="7" id="KW-0812">Transmembrane</keyword>
<dbReference type="InterPro" id="IPR013656">
    <property type="entry name" value="PAS_4"/>
</dbReference>
<dbReference type="Proteomes" id="UP000198531">
    <property type="component" value="Unassembled WGS sequence"/>
</dbReference>
<feature type="transmembrane region" description="Helical" evidence="7">
    <location>
        <begin position="186"/>
        <end position="203"/>
    </location>
</feature>
<dbReference type="InterPro" id="IPR005467">
    <property type="entry name" value="His_kinase_dom"/>
</dbReference>
<keyword evidence="3" id="KW-0597">Phosphoprotein</keyword>
<dbReference type="SMART" id="SM00387">
    <property type="entry name" value="HATPase_c"/>
    <property type="match status" value="1"/>
</dbReference>
<dbReference type="PRINTS" id="PR00344">
    <property type="entry name" value="BCTRLSENSOR"/>
</dbReference>
<proteinExistence type="predicted"/>
<evidence type="ECO:0000256" key="4">
    <source>
        <dbReference type="ARBA" id="ARBA00022679"/>
    </source>
</evidence>
<dbReference type="Pfam" id="PF16927">
    <property type="entry name" value="HisKA_7TM"/>
    <property type="match status" value="1"/>
</dbReference>
<dbReference type="CDD" id="cd00082">
    <property type="entry name" value="HisKA"/>
    <property type="match status" value="1"/>
</dbReference>
<keyword evidence="4" id="KW-0808">Transferase</keyword>
<dbReference type="AlphaFoldDB" id="A0A1I6IMG5"/>